<dbReference type="EnsemblPlants" id="AVESA.00010b.r2.2DG0399520.1">
    <property type="protein sequence ID" value="AVESA.00010b.r2.2DG0399520.1.CDS"/>
    <property type="gene ID" value="AVESA.00010b.r2.2DG0399520"/>
</dbReference>
<name>A0ACD5VAK0_AVESA</name>
<evidence type="ECO:0000313" key="2">
    <source>
        <dbReference type="Proteomes" id="UP001732700"/>
    </source>
</evidence>
<protein>
    <submittedName>
        <fullName evidence="1">Uncharacterized protein</fullName>
    </submittedName>
</protein>
<reference evidence="1" key="2">
    <citation type="submission" date="2025-09" db="UniProtKB">
        <authorList>
            <consortium name="EnsemblPlants"/>
        </authorList>
    </citation>
    <scope>IDENTIFICATION</scope>
</reference>
<sequence length="738" mass="80535">MGLLDLLQTVASALLAILLVALSTYGRRCRHPALRFFVWGASVAFIPLTSSVISALLRQRKTDRELYSEYCNEHAGCEEFPIGKASREVQTMWTLLLWAVIIVVIKGNADTAAASAATASASPSAGDVSVDGQKVRTPVELLAMYAWLAYMIVMCMPEAGWLKIHGKSIFVVFFLLGFAKVVLKLVAFFKASDSYAVGKNARLVSGYMAQLVEEGAVEGHGHVPPYLVMGESKDHVEETPQGYRISKRERDAMKNKLGALVTLDRVWSLSDDHGDGLLGKRRELRDLCLSFALFKSLRRRLSGYPLAEEGSSDALDFVLRGMDTPAGKGAADADRVFRVLVDELWFASDFYYSPLPLCSFSGWYAALNYLLSVLIIAGAIGVGWVYQHFGVIVFTEDPKNRVEVTPAQKAYYVITLFLLVATVLTETCEIVAGVCSNWTKMALLGSYIRRKSPGRRCTNAALEAVLRLKPAKRWSNKIGQNSVLEPRRFGRRSGLFSEKLSLKRSYGGLDKGSTAAPGVGLGGMFGWAWPAPAHGPPKKSLALDGNGRSSSSTTEHILACHIGTRLFEIKYSHTACPTPAAADMTAACHLSYYCAYLVAAAPGLLPDSTAWTEKVYKEVAVDVQAALGKDDGASESTAQRYERLLNELRASSRNKVLQRGAELGMRLVEAYVQDEAAAWRFLADFWSEMVLFVAPSKNVKGHVEAMGRGGEFVTLVWALLLHAGVTDRDGTAHGSSIP</sequence>
<dbReference type="Proteomes" id="UP001732700">
    <property type="component" value="Chromosome 2D"/>
</dbReference>
<accession>A0ACD5VAK0</accession>
<proteinExistence type="predicted"/>
<keyword evidence="2" id="KW-1185">Reference proteome</keyword>
<reference evidence="1" key="1">
    <citation type="submission" date="2021-05" db="EMBL/GenBank/DDBJ databases">
        <authorList>
            <person name="Scholz U."/>
            <person name="Mascher M."/>
            <person name="Fiebig A."/>
        </authorList>
    </citation>
    <scope>NUCLEOTIDE SEQUENCE [LARGE SCALE GENOMIC DNA]</scope>
</reference>
<organism evidence="1 2">
    <name type="scientific">Avena sativa</name>
    <name type="common">Oat</name>
    <dbReference type="NCBI Taxonomy" id="4498"/>
    <lineage>
        <taxon>Eukaryota</taxon>
        <taxon>Viridiplantae</taxon>
        <taxon>Streptophyta</taxon>
        <taxon>Embryophyta</taxon>
        <taxon>Tracheophyta</taxon>
        <taxon>Spermatophyta</taxon>
        <taxon>Magnoliopsida</taxon>
        <taxon>Liliopsida</taxon>
        <taxon>Poales</taxon>
        <taxon>Poaceae</taxon>
        <taxon>BOP clade</taxon>
        <taxon>Pooideae</taxon>
        <taxon>Poodae</taxon>
        <taxon>Poeae</taxon>
        <taxon>Poeae Chloroplast Group 1 (Aveneae type)</taxon>
        <taxon>Aveninae</taxon>
        <taxon>Avena</taxon>
    </lineage>
</organism>
<evidence type="ECO:0000313" key="1">
    <source>
        <dbReference type="EnsemblPlants" id="AVESA.00010b.r2.2DG0399520.1.CDS"/>
    </source>
</evidence>